<comment type="subcellular location">
    <subcellularLocation>
        <location evidence="1">Cell membrane</location>
        <topology evidence="1">Multi-pass membrane protein</topology>
    </subcellularLocation>
</comment>
<dbReference type="PANTHER" id="PTHR30086">
    <property type="entry name" value="ARGININE EXPORTER PROTEIN ARGO"/>
    <property type="match status" value="1"/>
</dbReference>
<keyword evidence="8" id="KW-1185">Reference proteome</keyword>
<dbReference type="EMBL" id="JBHSUS010000001">
    <property type="protein sequence ID" value="MFC6440350.1"/>
    <property type="molecule type" value="Genomic_DNA"/>
</dbReference>
<evidence type="ECO:0000256" key="5">
    <source>
        <dbReference type="ARBA" id="ARBA00023136"/>
    </source>
</evidence>
<comment type="caution">
    <text evidence="7">The sequence shown here is derived from an EMBL/GenBank/DDBJ whole genome shotgun (WGS) entry which is preliminary data.</text>
</comment>
<evidence type="ECO:0000313" key="8">
    <source>
        <dbReference type="Proteomes" id="UP001596364"/>
    </source>
</evidence>
<feature type="transmembrane region" description="Helical" evidence="6">
    <location>
        <begin position="140"/>
        <end position="168"/>
    </location>
</feature>
<protein>
    <submittedName>
        <fullName evidence="7">LysE family translocator</fullName>
    </submittedName>
</protein>
<keyword evidence="2" id="KW-1003">Cell membrane</keyword>
<keyword evidence="3 6" id="KW-0812">Transmembrane</keyword>
<evidence type="ECO:0000256" key="3">
    <source>
        <dbReference type="ARBA" id="ARBA00022692"/>
    </source>
</evidence>
<evidence type="ECO:0000256" key="2">
    <source>
        <dbReference type="ARBA" id="ARBA00022475"/>
    </source>
</evidence>
<feature type="transmembrane region" description="Helical" evidence="6">
    <location>
        <begin position="43"/>
        <end position="67"/>
    </location>
</feature>
<evidence type="ECO:0000256" key="6">
    <source>
        <dbReference type="SAM" id="Phobius"/>
    </source>
</evidence>
<organism evidence="7 8">
    <name type="scientific">Pseudobowmanella zhangzhouensis</name>
    <dbReference type="NCBI Taxonomy" id="1537679"/>
    <lineage>
        <taxon>Bacteria</taxon>
        <taxon>Pseudomonadati</taxon>
        <taxon>Pseudomonadota</taxon>
        <taxon>Gammaproteobacteria</taxon>
        <taxon>Alteromonadales</taxon>
        <taxon>Alteromonadaceae</taxon>
    </lineage>
</organism>
<feature type="transmembrane region" description="Helical" evidence="6">
    <location>
        <begin position="112"/>
        <end position="134"/>
    </location>
</feature>
<gene>
    <name evidence="7" type="ORF">ACFP85_09345</name>
</gene>
<keyword evidence="5 6" id="KW-0472">Membrane</keyword>
<evidence type="ECO:0000256" key="4">
    <source>
        <dbReference type="ARBA" id="ARBA00022989"/>
    </source>
</evidence>
<accession>A0ABW1XM51</accession>
<reference evidence="8" key="1">
    <citation type="journal article" date="2019" name="Int. J. Syst. Evol. Microbiol.">
        <title>The Global Catalogue of Microorganisms (GCM) 10K type strain sequencing project: providing services to taxonomists for standard genome sequencing and annotation.</title>
        <authorList>
            <consortium name="The Broad Institute Genomics Platform"/>
            <consortium name="The Broad Institute Genome Sequencing Center for Infectious Disease"/>
            <person name="Wu L."/>
            <person name="Ma J."/>
        </authorList>
    </citation>
    <scope>NUCLEOTIDE SEQUENCE [LARGE SCALE GENOMIC DNA]</scope>
    <source>
        <strain evidence="8">CGMCC 1.16031</strain>
    </source>
</reference>
<keyword evidence="4 6" id="KW-1133">Transmembrane helix</keyword>
<dbReference type="PANTHER" id="PTHR30086:SF20">
    <property type="entry name" value="ARGININE EXPORTER PROTEIN ARGO-RELATED"/>
    <property type="match status" value="1"/>
</dbReference>
<dbReference type="Pfam" id="PF01810">
    <property type="entry name" value="LysE"/>
    <property type="match status" value="1"/>
</dbReference>
<dbReference type="RefSeq" id="WP_131258148.1">
    <property type="nucleotide sequence ID" value="NZ_JBHSUS010000001.1"/>
</dbReference>
<evidence type="ECO:0000313" key="7">
    <source>
        <dbReference type="EMBL" id="MFC6440350.1"/>
    </source>
</evidence>
<name>A0ABW1XM51_9ALTE</name>
<proteinExistence type="predicted"/>
<feature type="transmembrane region" description="Helical" evidence="6">
    <location>
        <begin position="180"/>
        <end position="198"/>
    </location>
</feature>
<evidence type="ECO:0000256" key="1">
    <source>
        <dbReference type="ARBA" id="ARBA00004651"/>
    </source>
</evidence>
<dbReference type="InterPro" id="IPR001123">
    <property type="entry name" value="LeuE-type"/>
</dbReference>
<dbReference type="Proteomes" id="UP001596364">
    <property type="component" value="Unassembled WGS sequence"/>
</dbReference>
<sequence>MYESLISLVVATALLLGSPGPAPLALAGVGATFGIKPGLPFLTGILLGLAVAIVGATLGLATLFSAFPDVKLAVQIAGALYILYVAQKIARAPVIAVNDDTSQTAPRLIDGFILNLLNPKAYAAFFALFSQFILPLEGALLSHVATGIVCFSVAVVVDAVWLVLGRLIRPLFETPRSARIMRVSFALLMVAAVIWAMFK</sequence>